<gene>
    <name evidence="1" type="ORF">PM001_LOCUS5478</name>
</gene>
<organism evidence="1 2">
    <name type="scientific">Peronospora matthiolae</name>
    <dbReference type="NCBI Taxonomy" id="2874970"/>
    <lineage>
        <taxon>Eukaryota</taxon>
        <taxon>Sar</taxon>
        <taxon>Stramenopiles</taxon>
        <taxon>Oomycota</taxon>
        <taxon>Peronosporomycetes</taxon>
        <taxon>Peronosporales</taxon>
        <taxon>Peronosporaceae</taxon>
        <taxon>Peronospora</taxon>
    </lineage>
</organism>
<comment type="caution">
    <text evidence="1">The sequence shown here is derived from an EMBL/GenBank/DDBJ whole genome shotgun (WGS) entry which is preliminary data.</text>
</comment>
<evidence type="ECO:0000313" key="2">
    <source>
        <dbReference type="Proteomes" id="UP001162060"/>
    </source>
</evidence>
<dbReference type="EMBL" id="CAKLBY020000045">
    <property type="protein sequence ID" value="CAK7916842.1"/>
    <property type="molecule type" value="Genomic_DNA"/>
</dbReference>
<dbReference type="Proteomes" id="UP001162060">
    <property type="component" value="Unassembled WGS sequence"/>
</dbReference>
<sequence>MFQQAWEAHPRDHDTIVMLADERSFRGSSSYAAKLEVTDILAGHLKPKRRIRGD</sequence>
<reference evidence="1" key="1">
    <citation type="submission" date="2024-01" db="EMBL/GenBank/DDBJ databases">
        <authorList>
            <person name="Webb A."/>
        </authorList>
    </citation>
    <scope>NUCLEOTIDE SEQUENCE</scope>
    <source>
        <strain evidence="1">Pm1</strain>
    </source>
</reference>
<evidence type="ECO:0000313" key="1">
    <source>
        <dbReference type="EMBL" id="CAK7916842.1"/>
    </source>
</evidence>
<name>A0AAV1TGE6_9STRA</name>
<accession>A0AAV1TGE6</accession>
<dbReference type="AlphaFoldDB" id="A0AAV1TGE6"/>
<protein>
    <submittedName>
        <fullName evidence="1">Uncharacterized protein</fullName>
    </submittedName>
</protein>
<proteinExistence type="predicted"/>